<dbReference type="RefSeq" id="WP_004882502.1">
    <property type="nucleotide sequence ID" value="NZ_CP074412.1"/>
</dbReference>
<proteinExistence type="inferred from homology"/>
<gene>
    <name evidence="4" type="ORF">V2I87_03220</name>
</gene>
<evidence type="ECO:0000256" key="2">
    <source>
        <dbReference type="ARBA" id="ARBA00022649"/>
    </source>
</evidence>
<dbReference type="EMBL" id="JAZEIP010000003">
    <property type="protein sequence ID" value="MEE4039097.1"/>
    <property type="molecule type" value="Genomic_DNA"/>
</dbReference>
<dbReference type="NCBIfam" id="TIGR02384">
    <property type="entry name" value="RelB_DinJ"/>
    <property type="match status" value="1"/>
</dbReference>
<organism evidence="4 5">
    <name type="scientific">Pseudomonas viridiflava</name>
    <name type="common">Phytomonas viridiflava</name>
    <dbReference type="NCBI Taxonomy" id="33069"/>
    <lineage>
        <taxon>Bacteria</taxon>
        <taxon>Pseudomonadati</taxon>
        <taxon>Pseudomonadota</taxon>
        <taxon>Gammaproteobacteria</taxon>
        <taxon>Pseudomonadales</taxon>
        <taxon>Pseudomonadaceae</taxon>
        <taxon>Pseudomonas</taxon>
    </lineage>
</organism>
<dbReference type="PANTHER" id="PTHR38781">
    <property type="entry name" value="ANTITOXIN DINJ-RELATED"/>
    <property type="match status" value="1"/>
</dbReference>
<evidence type="ECO:0000256" key="1">
    <source>
        <dbReference type="ARBA" id="ARBA00010562"/>
    </source>
</evidence>
<name>A0ABU7N2E3_PSEVI</name>
<dbReference type="PIRSF" id="PIRSF003108">
    <property type="entry name" value="DinJ"/>
    <property type="match status" value="1"/>
</dbReference>
<comment type="caution">
    <text evidence="4">The sequence shown here is derived from an EMBL/GenBank/DDBJ whole genome shotgun (WGS) entry which is preliminary data.</text>
</comment>
<dbReference type="Pfam" id="PF04221">
    <property type="entry name" value="RelB"/>
    <property type="match status" value="1"/>
</dbReference>
<evidence type="ECO:0000313" key="4">
    <source>
        <dbReference type="EMBL" id="MEE4039097.1"/>
    </source>
</evidence>
<reference evidence="4 5" key="1">
    <citation type="submission" date="2024-01" db="EMBL/GenBank/DDBJ databases">
        <title>Characterization of Pseudomonas viridiflava in Georgia, USA.</title>
        <authorList>
            <person name="Zhao M."/>
            <person name="Dutta B."/>
        </authorList>
    </citation>
    <scope>NUCLEOTIDE SEQUENCE [LARGE SCALE GENOMIC DNA]</scope>
    <source>
        <strain evidence="4 5">21GA0539</strain>
    </source>
</reference>
<dbReference type="InterPro" id="IPR007337">
    <property type="entry name" value="RelB/DinJ"/>
</dbReference>
<dbReference type="Proteomes" id="UP001343600">
    <property type="component" value="Unassembled WGS sequence"/>
</dbReference>
<evidence type="ECO:0000256" key="3">
    <source>
        <dbReference type="SAM" id="MobiDB-lite"/>
    </source>
</evidence>
<keyword evidence="5" id="KW-1185">Reference proteome</keyword>
<keyword evidence="2" id="KW-1277">Toxin-antitoxin system</keyword>
<evidence type="ECO:0000313" key="5">
    <source>
        <dbReference type="Proteomes" id="UP001343600"/>
    </source>
</evidence>
<feature type="region of interest" description="Disordered" evidence="3">
    <location>
        <begin position="79"/>
        <end position="101"/>
    </location>
</feature>
<dbReference type="InterPro" id="IPR013321">
    <property type="entry name" value="Arc_rbn_hlx_hlx"/>
</dbReference>
<comment type="similarity">
    <text evidence="1">Belongs to the RelB/DinJ antitoxin family.</text>
</comment>
<dbReference type="PANTHER" id="PTHR38781:SF1">
    <property type="entry name" value="ANTITOXIN DINJ-RELATED"/>
    <property type="match status" value="1"/>
</dbReference>
<dbReference type="Gene3D" id="1.10.1220.10">
    <property type="entry name" value="Met repressor-like"/>
    <property type="match status" value="1"/>
</dbReference>
<sequence length="101" mass="11444">MATVLKNTDVRCRIDVDLKERATAILDACGLSVSEAMRLFFRQVVEVEGLPFEVRVPSARTAKALQEAREIRQQYESMDEMLSDLNGETSEKTQPKARRKA</sequence>
<protein>
    <submittedName>
        <fullName evidence="4">Type II toxin-antitoxin system RelB/DinJ family antitoxin</fullName>
    </submittedName>
</protein>
<dbReference type="InterPro" id="IPR026262">
    <property type="entry name" value="DinJ"/>
</dbReference>
<accession>A0ABU7N2E3</accession>